<dbReference type="OrthoDB" id="3404002at2"/>
<evidence type="ECO:0000313" key="2">
    <source>
        <dbReference type="Proteomes" id="UP000199022"/>
    </source>
</evidence>
<reference evidence="2" key="1">
    <citation type="submission" date="2016-10" db="EMBL/GenBank/DDBJ databases">
        <authorList>
            <person name="Varghese N."/>
            <person name="Submissions S."/>
        </authorList>
    </citation>
    <scope>NUCLEOTIDE SEQUENCE [LARGE SCALE GENOMIC DNA]</scope>
    <source>
        <strain evidence="2">DSM 45962</strain>
    </source>
</reference>
<name>A0A1I1Q698_9ACTN</name>
<sequence length="80" mass="8680">MDQRAVRDLLWEWDLIGLRDDDSPLDEYDCMIGPLLALRARGAGAGEIAAWVGSHAEEHFGLPSTSAADLRLAHAVLALP</sequence>
<dbReference type="AlphaFoldDB" id="A0A1I1Q698"/>
<organism evidence="1 2">
    <name type="scientific">Klenkia taihuensis</name>
    <dbReference type="NCBI Taxonomy" id="1225127"/>
    <lineage>
        <taxon>Bacteria</taxon>
        <taxon>Bacillati</taxon>
        <taxon>Actinomycetota</taxon>
        <taxon>Actinomycetes</taxon>
        <taxon>Geodermatophilales</taxon>
        <taxon>Geodermatophilaceae</taxon>
        <taxon>Klenkia</taxon>
    </lineage>
</organism>
<gene>
    <name evidence="1" type="ORF">SAMN05661030_2628</name>
</gene>
<keyword evidence="2" id="KW-1185">Reference proteome</keyword>
<dbReference type="Proteomes" id="UP000199022">
    <property type="component" value="Unassembled WGS sequence"/>
</dbReference>
<protein>
    <submittedName>
        <fullName evidence="1">Uncharacterized protein</fullName>
    </submittedName>
</protein>
<accession>A0A1I1Q698</accession>
<proteinExistence type="predicted"/>
<dbReference type="RefSeq" id="WP_131802042.1">
    <property type="nucleotide sequence ID" value="NZ_BNAC01000001.1"/>
</dbReference>
<evidence type="ECO:0000313" key="1">
    <source>
        <dbReference type="EMBL" id="SFD17641.1"/>
    </source>
</evidence>
<dbReference type="STRING" id="1225127.SAMN05661030_2628"/>
<dbReference type="EMBL" id="FOMD01000003">
    <property type="protein sequence ID" value="SFD17641.1"/>
    <property type="molecule type" value="Genomic_DNA"/>
</dbReference>